<gene>
    <name evidence="1" type="ORF">PPRIM_AZ9-3.1.T1610034</name>
</gene>
<dbReference type="Proteomes" id="UP000688137">
    <property type="component" value="Unassembled WGS sequence"/>
</dbReference>
<sequence>MNIISRKEGELQSQSLKEFPIVMNVQYLNLSYNYIVQIPHQIIQMNNLEILILNHNQIVEFPRVPLPKLHTLEISDNQLLSTDFSYLNLICLDIQYNAFQIYQHNPTLERLSISWFTLIDMSAQQLNLQTSKIGEQLRKNNKMNFIQFVNVFSNFTNTIIIKAIQYDEQSIIPSICENHLECLTKLQHPQPLILAAKLNIRIYKILLSYLNPNLLLVQFIFLWACDRLEYEVVEHMLERGIIVFWNDQMKILSQALCIPLRGVIGDTPLHFVFRRQCRNESDYTNQMQIVQLLLKYQNPNQKNSQGIAPIHEILLIPSLRSFANCPSDKFDYSKRMGQTKDSLMHIATQMGYIQTIQLFIGQVSIFTLNKFNKTPKYTCTPSITILKYVRKLEIQELRSTLIQTQQHLQVSIRNPQEFHISVNEGDNLYTLLFNKDMILSDKLIIVTLINMLQFKLLYQIKFTSHRIIKPIHIINHCNHTFYPDIKEFKKQLQEQLSHNQIIMSQPIKQQEIIVRKAQKQISITLEKFTDNSNDLYDMLQFYPLIGMTGNLSNRTILLDYEDFQQKQFRKTQFHQKINKTYVSGRQQSPLPMKYSYDNFVMYRKNKSITLDLGHQIKDNSLNNYFLSQLQ</sequence>
<dbReference type="AlphaFoldDB" id="A0A8S1QJC0"/>
<name>A0A8S1QJC0_PARPR</name>
<evidence type="ECO:0000313" key="2">
    <source>
        <dbReference type="Proteomes" id="UP000688137"/>
    </source>
</evidence>
<keyword evidence="2" id="KW-1185">Reference proteome</keyword>
<protein>
    <submittedName>
        <fullName evidence="1">Uncharacterized protein</fullName>
    </submittedName>
</protein>
<accession>A0A8S1QJC0</accession>
<dbReference type="EMBL" id="CAJJDM010000166">
    <property type="protein sequence ID" value="CAD8114710.1"/>
    <property type="molecule type" value="Genomic_DNA"/>
</dbReference>
<reference evidence="1" key="1">
    <citation type="submission" date="2021-01" db="EMBL/GenBank/DDBJ databases">
        <authorList>
            <consortium name="Genoscope - CEA"/>
            <person name="William W."/>
        </authorList>
    </citation>
    <scope>NUCLEOTIDE SEQUENCE</scope>
</reference>
<comment type="caution">
    <text evidence="1">The sequence shown here is derived from an EMBL/GenBank/DDBJ whole genome shotgun (WGS) entry which is preliminary data.</text>
</comment>
<evidence type="ECO:0000313" key="1">
    <source>
        <dbReference type="EMBL" id="CAD8114710.1"/>
    </source>
</evidence>
<dbReference type="OMA" id="WACDRLE"/>
<proteinExistence type="predicted"/>
<organism evidence="1 2">
    <name type="scientific">Paramecium primaurelia</name>
    <dbReference type="NCBI Taxonomy" id="5886"/>
    <lineage>
        <taxon>Eukaryota</taxon>
        <taxon>Sar</taxon>
        <taxon>Alveolata</taxon>
        <taxon>Ciliophora</taxon>
        <taxon>Intramacronucleata</taxon>
        <taxon>Oligohymenophorea</taxon>
        <taxon>Peniculida</taxon>
        <taxon>Parameciidae</taxon>
        <taxon>Paramecium</taxon>
    </lineage>
</organism>